<comment type="caution">
    <text evidence="1">The sequence shown here is derived from an EMBL/GenBank/DDBJ whole genome shotgun (WGS) entry which is preliminary data.</text>
</comment>
<gene>
    <name evidence="1" type="ORF">A2988_01250</name>
</gene>
<dbReference type="EMBL" id="MEYS01000002">
    <property type="protein sequence ID" value="OGD34094.1"/>
    <property type="molecule type" value="Genomic_DNA"/>
</dbReference>
<dbReference type="AlphaFoldDB" id="A0A1F5BU22"/>
<reference evidence="1 2" key="1">
    <citation type="journal article" date="2016" name="Nat. Commun.">
        <title>Thousands of microbial genomes shed light on interconnected biogeochemical processes in an aquifer system.</title>
        <authorList>
            <person name="Anantharaman K."/>
            <person name="Brown C.T."/>
            <person name="Hug L.A."/>
            <person name="Sharon I."/>
            <person name="Castelle C.J."/>
            <person name="Probst A.J."/>
            <person name="Thomas B.C."/>
            <person name="Singh A."/>
            <person name="Wilkins M.J."/>
            <person name="Karaoz U."/>
            <person name="Brodie E.L."/>
            <person name="Williams K.H."/>
            <person name="Hubbard S.S."/>
            <person name="Banfield J.F."/>
        </authorList>
    </citation>
    <scope>NUCLEOTIDE SEQUENCE [LARGE SCALE GENOMIC DNA]</scope>
</reference>
<dbReference type="Proteomes" id="UP000176650">
    <property type="component" value="Unassembled WGS sequence"/>
</dbReference>
<accession>A0A1F5BU22</accession>
<protein>
    <submittedName>
        <fullName evidence="1">Uncharacterized protein</fullName>
    </submittedName>
</protein>
<evidence type="ECO:0000313" key="1">
    <source>
        <dbReference type="EMBL" id="OGD34094.1"/>
    </source>
</evidence>
<evidence type="ECO:0000313" key="2">
    <source>
        <dbReference type="Proteomes" id="UP000176650"/>
    </source>
</evidence>
<sequence length="107" mass="12354">MVAVVIFSFPFHDARVKNRGNDFLDVTPQHFLARFRPQTFLIQNVRNIFKAITADKIQIKSSYNIWGTHRINNNCFGGFIIQVSKGGMIRPFTTRELLSVATLYIYT</sequence>
<name>A0A1F5BU22_9BACT</name>
<organism evidence="1 2">
    <name type="scientific">Candidatus Azambacteria bacterium RIFCSPLOWO2_01_FULL_46_25</name>
    <dbReference type="NCBI Taxonomy" id="1797298"/>
    <lineage>
        <taxon>Bacteria</taxon>
        <taxon>Candidatus Azamiibacteriota</taxon>
    </lineage>
</organism>
<proteinExistence type="predicted"/>